<dbReference type="KEGG" id="vg:80538019"/>
<keyword evidence="2" id="KW-1185">Reference proteome</keyword>
<dbReference type="EMBL" id="MK419956">
    <property type="protein sequence ID" value="QEI03668.1"/>
    <property type="molecule type" value="Genomic_DNA"/>
</dbReference>
<reference evidence="1" key="1">
    <citation type="submission" date="2019-01" db="EMBL/GenBank/DDBJ databases">
        <authorList>
            <person name="Trentin L.B."/>
            <person name="Santos E.R."/>
            <person name="Silva L.A."/>
            <person name="Sosa-Gomez D.R."/>
            <person name="Ribeiro B.M."/>
            <person name="Ardisson-Araujo D.M.P."/>
        </authorList>
    </citation>
    <scope>NUCLEOTIDE SEQUENCE</scope>
    <source>
        <strain evidence="1">VPN54</strain>
    </source>
</reference>
<sequence length="228" mass="26799">MKPSKFNPSALLNLVFRLLLDNKTYYNSSRHYLPQTRINTLFLDYLTSTEELRAKDLYTYLKLTKNIKALIPIVLKHKQVKWSKKLSVKKVQKYVDNLQSINPNKFTRFQVLNYVILLNNQKNADIDYYFYESYGISFCKSSKSECKICSDENDIPVSNISEITQCCGIEKYIQYFSLDKAEETIQDIKNYCVTCCRPLYSFIDLELSNVDIETLNKYFCDCDEPAYI</sequence>
<dbReference type="GeneID" id="80538019"/>
<dbReference type="RefSeq" id="YP_010799646.1">
    <property type="nucleotide sequence ID" value="NC_076682.1"/>
</dbReference>
<proteinExistence type="predicted"/>
<dbReference type="Proteomes" id="UP000830719">
    <property type="component" value="Segment"/>
</dbReference>
<organism evidence="1 2">
    <name type="scientific">Rachiplusia nu nucleopolyhedrovirus</name>
    <dbReference type="NCBI Taxonomy" id="2605775"/>
    <lineage>
        <taxon>Viruses</taxon>
        <taxon>Viruses incertae sedis</taxon>
        <taxon>Naldaviricetes</taxon>
        <taxon>Lefavirales</taxon>
        <taxon>Baculoviridae</taxon>
        <taxon>Alphabaculovirus</taxon>
        <taxon>Alphabaculovirus ranus</taxon>
    </lineage>
</organism>
<evidence type="ECO:0000313" key="2">
    <source>
        <dbReference type="Proteomes" id="UP000830719"/>
    </source>
</evidence>
<evidence type="ECO:0000313" key="1">
    <source>
        <dbReference type="EMBL" id="QEI03668.1"/>
    </source>
</evidence>
<protein>
    <submittedName>
        <fullName evidence="1">Uncharacterized protein</fullName>
    </submittedName>
</protein>
<accession>A0AAE6M6D7</accession>
<name>A0AAE6M6D7_9ABAC</name>